<protein>
    <submittedName>
        <fullName evidence="4">AcrR family transcriptional regulator</fullName>
    </submittedName>
</protein>
<dbReference type="InterPro" id="IPR009057">
    <property type="entry name" value="Homeodomain-like_sf"/>
</dbReference>
<dbReference type="GO" id="GO:0003700">
    <property type="term" value="F:DNA-binding transcription factor activity"/>
    <property type="evidence" value="ECO:0007669"/>
    <property type="project" value="TreeGrafter"/>
</dbReference>
<comment type="caution">
    <text evidence="4">The sequence shown here is derived from an EMBL/GenBank/DDBJ whole genome shotgun (WGS) entry which is preliminary data.</text>
</comment>
<dbReference type="PRINTS" id="PR00455">
    <property type="entry name" value="HTHTETR"/>
</dbReference>
<keyword evidence="5" id="KW-1185">Reference proteome</keyword>
<dbReference type="PANTHER" id="PTHR30055:SF226">
    <property type="entry name" value="HTH-TYPE TRANSCRIPTIONAL REGULATOR PKSA"/>
    <property type="match status" value="1"/>
</dbReference>
<dbReference type="Proteomes" id="UP000622552">
    <property type="component" value="Unassembled WGS sequence"/>
</dbReference>
<dbReference type="GO" id="GO:0000976">
    <property type="term" value="F:transcription cis-regulatory region binding"/>
    <property type="evidence" value="ECO:0007669"/>
    <property type="project" value="TreeGrafter"/>
</dbReference>
<dbReference type="PROSITE" id="PS50977">
    <property type="entry name" value="HTH_TETR_2"/>
    <property type="match status" value="1"/>
</dbReference>
<dbReference type="Gene3D" id="1.10.357.10">
    <property type="entry name" value="Tetracycline Repressor, domain 2"/>
    <property type="match status" value="1"/>
</dbReference>
<dbReference type="RefSeq" id="WP_197007090.1">
    <property type="nucleotide sequence ID" value="NZ_BONS01000005.1"/>
</dbReference>
<evidence type="ECO:0000259" key="3">
    <source>
        <dbReference type="PROSITE" id="PS50977"/>
    </source>
</evidence>
<evidence type="ECO:0000256" key="2">
    <source>
        <dbReference type="PROSITE-ProRule" id="PRU00335"/>
    </source>
</evidence>
<gene>
    <name evidence="4" type="ORF">IW245_006752</name>
</gene>
<accession>A0A8J7GNZ1</accession>
<dbReference type="InterPro" id="IPR001647">
    <property type="entry name" value="HTH_TetR"/>
</dbReference>
<reference evidence="4" key="1">
    <citation type="submission" date="2020-11" db="EMBL/GenBank/DDBJ databases">
        <title>Sequencing the genomes of 1000 actinobacteria strains.</title>
        <authorList>
            <person name="Klenk H.-P."/>
        </authorList>
    </citation>
    <scope>NUCLEOTIDE SEQUENCE</scope>
    <source>
        <strain evidence="4">DSM 45356</strain>
    </source>
</reference>
<dbReference type="Gene3D" id="1.10.10.60">
    <property type="entry name" value="Homeodomain-like"/>
    <property type="match status" value="1"/>
</dbReference>
<dbReference type="EMBL" id="JADOUF010000001">
    <property type="protein sequence ID" value="MBG6140558.1"/>
    <property type="molecule type" value="Genomic_DNA"/>
</dbReference>
<dbReference type="Pfam" id="PF00440">
    <property type="entry name" value="TetR_N"/>
    <property type="match status" value="1"/>
</dbReference>
<keyword evidence="1 2" id="KW-0238">DNA-binding</keyword>
<feature type="DNA-binding region" description="H-T-H motif" evidence="2">
    <location>
        <begin position="37"/>
        <end position="56"/>
    </location>
</feature>
<dbReference type="PANTHER" id="PTHR30055">
    <property type="entry name" value="HTH-TYPE TRANSCRIPTIONAL REGULATOR RUTR"/>
    <property type="match status" value="1"/>
</dbReference>
<name>A0A8J7GNZ1_9ACTN</name>
<dbReference type="SUPFAM" id="SSF46689">
    <property type="entry name" value="Homeodomain-like"/>
    <property type="match status" value="1"/>
</dbReference>
<feature type="domain" description="HTH tetR-type" evidence="3">
    <location>
        <begin position="14"/>
        <end position="74"/>
    </location>
</feature>
<proteinExistence type="predicted"/>
<evidence type="ECO:0000313" key="5">
    <source>
        <dbReference type="Proteomes" id="UP000622552"/>
    </source>
</evidence>
<evidence type="ECO:0000256" key="1">
    <source>
        <dbReference type="ARBA" id="ARBA00023125"/>
    </source>
</evidence>
<dbReference type="InterPro" id="IPR050109">
    <property type="entry name" value="HTH-type_TetR-like_transc_reg"/>
</dbReference>
<evidence type="ECO:0000313" key="4">
    <source>
        <dbReference type="EMBL" id="MBG6140558.1"/>
    </source>
</evidence>
<dbReference type="AlphaFoldDB" id="A0A8J7GNZ1"/>
<sequence length="190" mass="20624">MPRITAPTVAEHRSRRLATLLETGRDLVTEGGPEALTLANLAKRVGLSRPSLYEYFKSREDLAAAIIEDELPRWTELVADSLAGDAPLGDKIESYVRMQLELMRDGRHAAAVALSAHALPDDARQRIRDGHLRLLEPLVEVLTGAGVAEPRLRAMLVQAIVESANRLPVADSEALITVTVSQILHGVSGN</sequence>
<organism evidence="4 5">
    <name type="scientific">Longispora fulva</name>
    <dbReference type="NCBI Taxonomy" id="619741"/>
    <lineage>
        <taxon>Bacteria</taxon>
        <taxon>Bacillati</taxon>
        <taxon>Actinomycetota</taxon>
        <taxon>Actinomycetes</taxon>
        <taxon>Micromonosporales</taxon>
        <taxon>Micromonosporaceae</taxon>
        <taxon>Longispora</taxon>
    </lineage>
</organism>